<feature type="signal peptide" evidence="1">
    <location>
        <begin position="1"/>
        <end position="24"/>
    </location>
</feature>
<name>K9IFV0_DESRO</name>
<accession>K9IFV0</accession>
<evidence type="ECO:0000256" key="1">
    <source>
        <dbReference type="SAM" id="SignalP"/>
    </source>
</evidence>
<sequence length="75" mass="8757">MTYLGHLLMHLLAICTFSLEKCLQIFCPFKSWVCLFIVNLENSFMYSGYKSLLDIKLANNVPILWIVFTFLIVSF</sequence>
<proteinExistence type="evidence at transcript level"/>
<feature type="chain" id="PRO_5003930819" evidence="1">
    <location>
        <begin position="25"/>
        <end position="75"/>
    </location>
</feature>
<reference evidence="2" key="1">
    <citation type="submission" date="2012-11" db="EMBL/GenBank/DDBJ databases">
        <title>The Vampirome: Transcriptome and Proteome Analysis of the Submandibular and Accessory Glands of the Vampire Bat and Vector of Human Rabies, Desmodus rotundus.</title>
        <authorList>
            <person name="Francischetti I.M.B."/>
            <person name="Assumpcao T.C.F."/>
            <person name="Ma D."/>
            <person name="Vicente E.C."/>
            <person name="Ribeiro J.M.C."/>
        </authorList>
    </citation>
    <scope>NUCLEOTIDE SEQUENCE</scope>
    <source>
        <tissue evidence="2">Salivary gland</tissue>
    </source>
</reference>
<evidence type="ECO:0000313" key="2">
    <source>
        <dbReference type="EMBL" id="JAA44773.1"/>
    </source>
</evidence>
<protein>
    <submittedName>
        <fullName evidence="2">Putative secreted protein</fullName>
    </submittedName>
</protein>
<dbReference type="AlphaFoldDB" id="K9IFV0"/>
<dbReference type="EMBL" id="GABZ01008752">
    <property type="protein sequence ID" value="JAA44773.1"/>
    <property type="molecule type" value="mRNA"/>
</dbReference>
<keyword evidence="1" id="KW-0732">Signal</keyword>
<organism evidence="2">
    <name type="scientific">Desmodus rotundus</name>
    <name type="common">Vampire bat</name>
    <dbReference type="NCBI Taxonomy" id="9430"/>
    <lineage>
        <taxon>Eukaryota</taxon>
        <taxon>Metazoa</taxon>
        <taxon>Chordata</taxon>
        <taxon>Craniata</taxon>
        <taxon>Vertebrata</taxon>
        <taxon>Euteleostomi</taxon>
        <taxon>Mammalia</taxon>
        <taxon>Eutheria</taxon>
        <taxon>Laurasiatheria</taxon>
        <taxon>Chiroptera</taxon>
        <taxon>Yangochiroptera</taxon>
        <taxon>Phyllostomidae</taxon>
        <taxon>Desmodontinae</taxon>
        <taxon>Desmodus</taxon>
    </lineage>
</organism>